<reference evidence="3 4" key="1">
    <citation type="submission" date="2016-01" db="EMBL/GenBank/DDBJ databases">
        <title>Biosynthesis of antibiotic leucinostatins and their inhibition on Phytophthora in bio-control Purpureocillium lilacinum.</title>
        <authorList>
            <person name="Wang G."/>
            <person name="Liu Z."/>
            <person name="Lin R."/>
            <person name="Li E."/>
            <person name="Mao Z."/>
            <person name="Ling J."/>
            <person name="Yin W."/>
            <person name="Xie B."/>
        </authorList>
    </citation>
    <scope>NUCLEOTIDE SEQUENCE [LARGE SCALE GENOMIC DNA]</scope>
    <source>
        <strain evidence="3">PLBJ-1</strain>
    </source>
</reference>
<dbReference type="AlphaFoldDB" id="A0A179F667"/>
<dbReference type="InterPro" id="IPR053043">
    <property type="entry name" value="Ras-cAMP_regulatory"/>
</dbReference>
<comment type="caution">
    <text evidence="3">The sequence shown here is derived from an EMBL/GenBank/DDBJ whole genome shotgun (WGS) entry which is preliminary data.</text>
</comment>
<evidence type="ECO:0000259" key="2">
    <source>
        <dbReference type="Pfam" id="PF11702"/>
    </source>
</evidence>
<organism evidence="3 4">
    <name type="scientific">Purpureocillium lilacinum</name>
    <name type="common">Paecilomyces lilacinus</name>
    <dbReference type="NCBI Taxonomy" id="33203"/>
    <lineage>
        <taxon>Eukaryota</taxon>
        <taxon>Fungi</taxon>
        <taxon>Dikarya</taxon>
        <taxon>Ascomycota</taxon>
        <taxon>Pezizomycotina</taxon>
        <taxon>Sordariomycetes</taxon>
        <taxon>Hypocreomycetidae</taxon>
        <taxon>Hypocreales</taxon>
        <taxon>Ophiocordycipitaceae</taxon>
        <taxon>Purpureocillium</taxon>
    </lineage>
</organism>
<dbReference type="Proteomes" id="UP000078240">
    <property type="component" value="Unassembled WGS sequence"/>
</dbReference>
<feature type="region of interest" description="Disordered" evidence="1">
    <location>
        <begin position="100"/>
        <end position="122"/>
    </location>
</feature>
<sequence>MAITSVTEAEYVDRTASEDDDLSNWEDFIEDSGGSSVSEGFFQRAPFKAELTSRPSLITLALLSNGPTKDLGIKAPDPSGILRSSASPTIASLGELATDSDRAPLNSRDMNNQVMDPTSDIPRSYAQPITVGTRNSSAQAAFPRQTSDSNSMLTKELSHSLRRHVLWEHQRQLPAVDGLLKPWHIFSVINPEGLSEKRCTNSGSDAYSWNQHLSEEVLNNYHSKGW</sequence>
<evidence type="ECO:0000313" key="4">
    <source>
        <dbReference type="Proteomes" id="UP000078240"/>
    </source>
</evidence>
<accession>A0A179F667</accession>
<dbReference type="Pfam" id="PF11702">
    <property type="entry name" value="DUF3295"/>
    <property type="match status" value="1"/>
</dbReference>
<feature type="region of interest" description="Disordered" evidence="1">
    <location>
        <begin position="1"/>
        <end position="23"/>
    </location>
</feature>
<dbReference type="PANTHER" id="PTHR28014:SF1">
    <property type="entry name" value="NEGATIVE REGULATOR OF RAS-CAMP PATHWAY"/>
    <property type="match status" value="1"/>
</dbReference>
<dbReference type="GO" id="GO:0006808">
    <property type="term" value="P:regulation of nitrogen utilization"/>
    <property type="evidence" value="ECO:0007669"/>
    <property type="project" value="TreeGrafter"/>
</dbReference>
<dbReference type="GO" id="GO:0005737">
    <property type="term" value="C:cytoplasm"/>
    <property type="evidence" value="ECO:0007669"/>
    <property type="project" value="TreeGrafter"/>
</dbReference>
<protein>
    <recommendedName>
        <fullName evidence="2">DUF3295 domain-containing protein</fullName>
    </recommendedName>
</protein>
<feature type="domain" description="DUF3295" evidence="2">
    <location>
        <begin position="7"/>
        <end position="226"/>
    </location>
</feature>
<evidence type="ECO:0000256" key="1">
    <source>
        <dbReference type="SAM" id="MobiDB-lite"/>
    </source>
</evidence>
<feature type="region of interest" description="Disordered" evidence="1">
    <location>
        <begin position="134"/>
        <end position="155"/>
    </location>
</feature>
<gene>
    <name evidence="3" type="ORF">VFPBJ_11531</name>
</gene>
<dbReference type="PANTHER" id="PTHR28014">
    <property type="entry name" value="NEGATIVE REGULATOR OF RAS-CAMP PATHWAY"/>
    <property type="match status" value="1"/>
</dbReference>
<evidence type="ECO:0000313" key="3">
    <source>
        <dbReference type="EMBL" id="OAQ60821.1"/>
    </source>
</evidence>
<dbReference type="InterPro" id="IPR021711">
    <property type="entry name" value="DUF3295"/>
</dbReference>
<dbReference type="GO" id="GO:0000122">
    <property type="term" value="P:negative regulation of transcription by RNA polymerase II"/>
    <property type="evidence" value="ECO:0007669"/>
    <property type="project" value="TreeGrafter"/>
</dbReference>
<name>A0A179F667_PURLI</name>
<feature type="compositionally biased region" description="Polar residues" evidence="1">
    <location>
        <begin position="134"/>
        <end position="153"/>
    </location>
</feature>
<proteinExistence type="predicted"/>
<dbReference type="GO" id="GO:0031930">
    <property type="term" value="P:mitochondria-nucleus signaling pathway"/>
    <property type="evidence" value="ECO:0007669"/>
    <property type="project" value="TreeGrafter"/>
</dbReference>
<dbReference type="EMBL" id="LSBH01000030">
    <property type="protein sequence ID" value="OAQ60821.1"/>
    <property type="molecule type" value="Genomic_DNA"/>
</dbReference>